<organism evidence="3 4">
    <name type="scientific">Immundisolibacter cernigliae</name>
    <dbReference type="NCBI Taxonomy" id="1810504"/>
    <lineage>
        <taxon>Bacteria</taxon>
        <taxon>Pseudomonadati</taxon>
        <taxon>Pseudomonadota</taxon>
        <taxon>Gammaproteobacteria</taxon>
        <taxon>Immundisolibacterales</taxon>
        <taxon>Immundisolibacteraceae</taxon>
        <taxon>Immundisolibacter</taxon>
    </lineage>
</organism>
<accession>A0A1B1YQH3</accession>
<dbReference type="InterPro" id="IPR025746">
    <property type="entry name" value="PilX_N_dom"/>
</dbReference>
<dbReference type="Proteomes" id="UP000092952">
    <property type="component" value="Chromosome"/>
</dbReference>
<feature type="transmembrane region" description="Helical" evidence="1">
    <location>
        <begin position="15"/>
        <end position="36"/>
    </location>
</feature>
<dbReference type="STRING" id="1810504.PG2T_01685"/>
<dbReference type="KEGG" id="gbi:PG2T_01685"/>
<dbReference type="Pfam" id="PF14341">
    <property type="entry name" value="PilX_N"/>
    <property type="match status" value="1"/>
</dbReference>
<evidence type="ECO:0000313" key="3">
    <source>
        <dbReference type="EMBL" id="ANX03028.1"/>
    </source>
</evidence>
<reference evidence="4" key="1">
    <citation type="submission" date="2016-03" db="EMBL/GenBank/DDBJ databases">
        <title>Complete genome sequence of Solimmundus cernigliae, representing a novel lineage of polycyclic aromatic hydrocarbon degraders within the Gammaproteobacteria.</title>
        <authorList>
            <person name="Singleton D.R."/>
            <person name="Dickey A.N."/>
            <person name="Scholl E.H."/>
            <person name="Wright F.A."/>
            <person name="Aitken M.D."/>
        </authorList>
    </citation>
    <scope>NUCLEOTIDE SEQUENCE [LARGE SCALE GENOMIC DNA]</scope>
    <source>
        <strain evidence="4">TR3.2</strain>
    </source>
</reference>
<dbReference type="EMBL" id="CP014671">
    <property type="protein sequence ID" value="ANX03028.1"/>
    <property type="molecule type" value="Genomic_DNA"/>
</dbReference>
<dbReference type="OrthoDB" id="6017064at2"/>
<gene>
    <name evidence="3" type="ORF">PG2T_01685</name>
</gene>
<evidence type="ECO:0000259" key="2">
    <source>
        <dbReference type="Pfam" id="PF14341"/>
    </source>
</evidence>
<evidence type="ECO:0000313" key="4">
    <source>
        <dbReference type="Proteomes" id="UP000092952"/>
    </source>
</evidence>
<name>A0A1B1YQH3_9GAMM</name>
<dbReference type="AlphaFoldDB" id="A0A1B1YQH3"/>
<sequence>MHIQSFAAKAHQRGVSTLVVAIVLLIAATFLTFFAAKVGIQEQRMSANEYRHKEAFATAEAGLDRAKAFLAANRQGFSGWGWTACAGTETTPPCGDGTANQFGSAWSWVNVYTLSGGDALSGLTWDSADGPFILTQNDGTPITATTSFQPVTLVAQASSADGTGRAVVRQSMSRYLIAQPGPVPPLMAPTVPLGATSPWSATPTTTSTSRRSIYPTVMTSPAAGRCCPSGPRIRSLRAAHGKPVDLALSGTGLRRPTPAVSAPIS</sequence>
<evidence type="ECO:0000256" key="1">
    <source>
        <dbReference type="SAM" id="Phobius"/>
    </source>
</evidence>
<keyword evidence="1" id="KW-1133">Transmembrane helix</keyword>
<feature type="domain" description="Type 4 fimbrial biogenesis protein PilX N-terminal" evidence="2">
    <location>
        <begin position="14"/>
        <end position="63"/>
    </location>
</feature>
<keyword evidence="1" id="KW-0472">Membrane</keyword>
<keyword evidence="1" id="KW-0812">Transmembrane</keyword>
<keyword evidence="4" id="KW-1185">Reference proteome</keyword>
<dbReference type="RefSeq" id="WP_068802539.1">
    <property type="nucleotide sequence ID" value="NZ_CP014671.1"/>
</dbReference>
<proteinExistence type="predicted"/>
<dbReference type="InParanoid" id="A0A1B1YQH3"/>
<protein>
    <recommendedName>
        <fullName evidence="2">Type 4 fimbrial biogenesis protein PilX N-terminal domain-containing protein</fullName>
    </recommendedName>
</protein>